<dbReference type="EMBL" id="FQ790296">
    <property type="protein sequence ID" value="CCD48667.1"/>
    <property type="molecule type" value="Genomic_DNA"/>
</dbReference>
<dbReference type="InParanoid" id="G2Y7T9"/>
<evidence type="ECO:0000313" key="1">
    <source>
        <dbReference type="EMBL" id="CCD48667.1"/>
    </source>
</evidence>
<dbReference type="HOGENOM" id="CLU_2426753_0_0_1"/>
<name>G2Y7T9_BOTF4</name>
<dbReference type="AlphaFoldDB" id="G2Y7T9"/>
<organism evidence="1 2">
    <name type="scientific">Botryotinia fuckeliana (strain T4)</name>
    <name type="common">Noble rot fungus</name>
    <name type="synonym">Botrytis cinerea</name>
    <dbReference type="NCBI Taxonomy" id="999810"/>
    <lineage>
        <taxon>Eukaryota</taxon>
        <taxon>Fungi</taxon>
        <taxon>Dikarya</taxon>
        <taxon>Ascomycota</taxon>
        <taxon>Pezizomycotina</taxon>
        <taxon>Leotiomycetes</taxon>
        <taxon>Helotiales</taxon>
        <taxon>Sclerotiniaceae</taxon>
        <taxon>Botrytis</taxon>
    </lineage>
</organism>
<reference evidence="2" key="1">
    <citation type="journal article" date="2011" name="PLoS Genet.">
        <title>Genomic analysis of the necrotrophic fungal pathogens Sclerotinia sclerotiorum and Botrytis cinerea.</title>
        <authorList>
            <person name="Amselem J."/>
            <person name="Cuomo C.A."/>
            <person name="van Kan J.A."/>
            <person name="Viaud M."/>
            <person name="Benito E.P."/>
            <person name="Couloux A."/>
            <person name="Coutinho P.M."/>
            <person name="de Vries R.P."/>
            <person name="Dyer P.S."/>
            <person name="Fillinger S."/>
            <person name="Fournier E."/>
            <person name="Gout L."/>
            <person name="Hahn M."/>
            <person name="Kohn L."/>
            <person name="Lapalu N."/>
            <person name="Plummer K.M."/>
            <person name="Pradier J.M."/>
            <person name="Quevillon E."/>
            <person name="Sharon A."/>
            <person name="Simon A."/>
            <person name="ten Have A."/>
            <person name="Tudzynski B."/>
            <person name="Tudzynski P."/>
            <person name="Wincker P."/>
            <person name="Andrew M."/>
            <person name="Anthouard V."/>
            <person name="Beever R.E."/>
            <person name="Beffa R."/>
            <person name="Benoit I."/>
            <person name="Bouzid O."/>
            <person name="Brault B."/>
            <person name="Chen Z."/>
            <person name="Choquer M."/>
            <person name="Collemare J."/>
            <person name="Cotton P."/>
            <person name="Danchin E.G."/>
            <person name="Da Silva C."/>
            <person name="Gautier A."/>
            <person name="Giraud C."/>
            <person name="Giraud T."/>
            <person name="Gonzalez C."/>
            <person name="Grossetete S."/>
            <person name="Guldener U."/>
            <person name="Henrissat B."/>
            <person name="Howlett B.J."/>
            <person name="Kodira C."/>
            <person name="Kretschmer M."/>
            <person name="Lappartient A."/>
            <person name="Leroch M."/>
            <person name="Levis C."/>
            <person name="Mauceli E."/>
            <person name="Neuveglise C."/>
            <person name="Oeser B."/>
            <person name="Pearson M."/>
            <person name="Poulain J."/>
            <person name="Poussereau N."/>
            <person name="Quesneville H."/>
            <person name="Rascle C."/>
            <person name="Schumacher J."/>
            <person name="Segurens B."/>
            <person name="Sexton A."/>
            <person name="Silva E."/>
            <person name="Sirven C."/>
            <person name="Soanes D.M."/>
            <person name="Talbot N.J."/>
            <person name="Templeton M."/>
            <person name="Yandava C."/>
            <person name="Yarden O."/>
            <person name="Zeng Q."/>
            <person name="Rollins J.A."/>
            <person name="Lebrun M.H."/>
            <person name="Dickman M."/>
        </authorList>
    </citation>
    <scope>NUCLEOTIDE SEQUENCE [LARGE SCALE GENOMIC DNA]</scope>
    <source>
        <strain evidence="2">T4</strain>
    </source>
</reference>
<sequence length="91" mass="10118">MERVWKIIGALALPQSRVLSTINVVEEPVRVYGQLCDAGDAIIHRTSRPSDIVLDIGAHHYISCRSNSEFPLFHNSMTCAYFDMSNARGAP</sequence>
<accession>G2Y7T9</accession>
<protein>
    <submittedName>
        <fullName evidence="1">Uncharacterized protein</fullName>
    </submittedName>
</protein>
<proteinExistence type="predicted"/>
<gene>
    <name evidence="1" type="ORF">BofuT4_uP033090.1</name>
</gene>
<dbReference type="Proteomes" id="UP000008177">
    <property type="component" value="Unplaced contigs"/>
</dbReference>
<evidence type="ECO:0000313" key="2">
    <source>
        <dbReference type="Proteomes" id="UP000008177"/>
    </source>
</evidence>